<evidence type="ECO:0000256" key="1">
    <source>
        <dbReference type="SAM" id="MobiDB-lite"/>
    </source>
</evidence>
<dbReference type="KEGG" id="smam:Mal15_41050"/>
<dbReference type="EMBL" id="CP036264">
    <property type="protein sequence ID" value="QEG00037.1"/>
    <property type="molecule type" value="Genomic_DNA"/>
</dbReference>
<dbReference type="SUPFAM" id="SSF53067">
    <property type="entry name" value="Actin-like ATPase domain"/>
    <property type="match status" value="1"/>
</dbReference>
<gene>
    <name evidence="2" type="ORF">Mal15_41050</name>
</gene>
<dbReference type="PANTHER" id="PTHR32432:SF3">
    <property type="entry name" value="ETHANOLAMINE UTILIZATION PROTEIN EUTJ"/>
    <property type="match status" value="1"/>
</dbReference>
<dbReference type="Pfam" id="PF11104">
    <property type="entry name" value="PilM_2"/>
    <property type="match status" value="1"/>
</dbReference>
<dbReference type="NCBIfam" id="TIGR01175">
    <property type="entry name" value="pilM"/>
    <property type="match status" value="1"/>
</dbReference>
<evidence type="ECO:0000313" key="2">
    <source>
        <dbReference type="EMBL" id="QEG00037.1"/>
    </source>
</evidence>
<dbReference type="Gene3D" id="3.30.420.40">
    <property type="match status" value="2"/>
</dbReference>
<dbReference type="InterPro" id="IPR043129">
    <property type="entry name" value="ATPase_NBD"/>
</dbReference>
<dbReference type="PANTHER" id="PTHR32432">
    <property type="entry name" value="CELL DIVISION PROTEIN FTSA-RELATED"/>
    <property type="match status" value="1"/>
</dbReference>
<evidence type="ECO:0000313" key="3">
    <source>
        <dbReference type="Proteomes" id="UP000321353"/>
    </source>
</evidence>
<reference evidence="2 3" key="1">
    <citation type="submission" date="2019-02" db="EMBL/GenBank/DDBJ databases">
        <title>Planctomycetal bacteria perform biofilm scaping via a novel small molecule.</title>
        <authorList>
            <person name="Jeske O."/>
            <person name="Boedeker C."/>
            <person name="Wiegand S."/>
            <person name="Breitling P."/>
            <person name="Kallscheuer N."/>
            <person name="Jogler M."/>
            <person name="Rohde M."/>
            <person name="Petersen J."/>
            <person name="Medema M.H."/>
            <person name="Surup F."/>
            <person name="Jogler C."/>
        </authorList>
    </citation>
    <scope>NUCLEOTIDE SEQUENCE [LARGE SCALE GENOMIC DNA]</scope>
    <source>
        <strain evidence="2 3">Mal15</strain>
    </source>
</reference>
<dbReference type="InterPro" id="IPR005883">
    <property type="entry name" value="PilM"/>
</dbReference>
<dbReference type="Proteomes" id="UP000321353">
    <property type="component" value="Chromosome"/>
</dbReference>
<dbReference type="CDD" id="cd24049">
    <property type="entry name" value="ASKHA_NBD_PilM"/>
    <property type="match status" value="1"/>
</dbReference>
<name>A0A5B9MJ42_9BACT</name>
<dbReference type="InterPro" id="IPR050696">
    <property type="entry name" value="FtsA/MreB"/>
</dbReference>
<sequence length="736" mass="82438">MAKSTSVWGIEIGQSALKALRCTKVDEEVVATAFDYIEYPKILSQPEADPEELIADAINQLMERNEGMTDKICISVPGQSGLSKFFKPPPVEVKKIADLVRYEARQQIPFELSDVVWDYQMMPGSMVEDGYALDSEVGLFAMKREQANRQLAPFDTANLEVDVVQLAPIALYNMVAYDRMGERLDGEIFNSDDPPSSSVILSIGTDSSDLIVTNGFRIWQRSMPIGGNHFTRQLTKDLKMTFAKAEHIKRNAREAVDPKLIFQTMRPVFNDLVTEVQRSIGFFRSIDRKADITELLITGNTVKMPGLAAYLGKNLGFEVHTLDRFNRLGGDDVLAIPTFRDNATTFAVCYGLCLQGLGISQIHASLVPQEIITQRMIRAKKPWTVAGLAILMFGMSANFYFAQNSWKESHEDIWKKANVAVTSMETYAQDHRGTDGELEKKLTYLNAVGEEITGDAENRVLWMELIRGVNQIIPRGVYEGVEPGQMPSPKVVPYEDRIDFQITSFETKYYEDIAEWYDKRTKRFAAEKADWEAQMGIKREPGEVPTEPEPPTGPFWVVELQGYHYYNNPERVGLDGNNHTRKYLTTAFLDPSRLPDDVANRIIRLPDPNDPSADLIEYTPAELGISYPLMLNIENAIEEKIPNPDYEPPVAGTAAVGVGPAAGAAAAAADPNAEPEFFTARRMDFVFQFLWTPTTHSERMEAKRLKAEEEAALEGEEPPVEEITDETLDDTVAATP</sequence>
<dbReference type="AlphaFoldDB" id="A0A5B9MJ42"/>
<organism evidence="2 3">
    <name type="scientific">Stieleria maiorica</name>
    <dbReference type="NCBI Taxonomy" id="2795974"/>
    <lineage>
        <taxon>Bacteria</taxon>
        <taxon>Pseudomonadati</taxon>
        <taxon>Planctomycetota</taxon>
        <taxon>Planctomycetia</taxon>
        <taxon>Pirellulales</taxon>
        <taxon>Pirellulaceae</taxon>
        <taxon>Stieleria</taxon>
    </lineage>
</organism>
<keyword evidence="3" id="KW-1185">Reference proteome</keyword>
<protein>
    <submittedName>
        <fullName evidence="2">Competence protein A</fullName>
    </submittedName>
</protein>
<feature type="region of interest" description="Disordered" evidence="1">
    <location>
        <begin position="701"/>
        <end position="736"/>
    </location>
</feature>
<dbReference type="Gene3D" id="3.30.1490.300">
    <property type="match status" value="1"/>
</dbReference>
<feature type="compositionally biased region" description="Acidic residues" evidence="1">
    <location>
        <begin position="710"/>
        <end position="729"/>
    </location>
</feature>
<proteinExistence type="predicted"/>
<dbReference type="RefSeq" id="WP_147869342.1">
    <property type="nucleotide sequence ID" value="NZ_CP036264.1"/>
</dbReference>
<accession>A0A5B9MJ42</accession>